<dbReference type="AlphaFoldDB" id="A0A3P6BV53"/>
<proteinExistence type="predicted"/>
<sequence>MLTNIIPMYDFQTGNWVSGYQAASDPNLMHICTVLFLSTPIFQWLLYPLVIDDLS</sequence>
<name>A0A3P6BV53_BRAOL</name>
<dbReference type="EMBL" id="LR031872">
    <property type="protein sequence ID" value="VDC99578.1"/>
    <property type="molecule type" value="Genomic_DNA"/>
</dbReference>
<accession>A0A3P6BV53</accession>
<organism evidence="1">
    <name type="scientific">Brassica oleracea</name>
    <name type="common">Wild cabbage</name>
    <dbReference type="NCBI Taxonomy" id="3712"/>
    <lineage>
        <taxon>Eukaryota</taxon>
        <taxon>Viridiplantae</taxon>
        <taxon>Streptophyta</taxon>
        <taxon>Embryophyta</taxon>
        <taxon>Tracheophyta</taxon>
        <taxon>Spermatophyta</taxon>
        <taxon>Magnoliopsida</taxon>
        <taxon>eudicotyledons</taxon>
        <taxon>Gunneridae</taxon>
        <taxon>Pentapetalae</taxon>
        <taxon>rosids</taxon>
        <taxon>malvids</taxon>
        <taxon>Brassicales</taxon>
        <taxon>Brassicaceae</taxon>
        <taxon>Brassiceae</taxon>
        <taxon>Brassica</taxon>
    </lineage>
</organism>
<evidence type="ECO:0000313" key="1">
    <source>
        <dbReference type="EMBL" id="VDC99578.1"/>
    </source>
</evidence>
<protein>
    <submittedName>
        <fullName evidence="1">Uncharacterized protein</fullName>
    </submittedName>
</protein>
<gene>
    <name evidence="1" type="ORF">BOLC3T20609H</name>
</gene>
<reference evidence="1" key="1">
    <citation type="submission" date="2018-11" db="EMBL/GenBank/DDBJ databases">
        <authorList>
            <consortium name="Genoscope - CEA"/>
            <person name="William W."/>
        </authorList>
    </citation>
    <scope>NUCLEOTIDE SEQUENCE</scope>
</reference>